<dbReference type="EMBL" id="JACIJD010000080">
    <property type="protein sequence ID" value="MBB5696656.1"/>
    <property type="molecule type" value="Genomic_DNA"/>
</dbReference>
<protein>
    <recommendedName>
        <fullName evidence="1">Transposase IS4-like domain-containing protein</fullName>
    </recommendedName>
</protein>
<sequence>MLDSQTVKTPFAEMCGYDGGERTVSRKRHIALNTGGRLLMVKSTTANASDSAGV</sequence>
<organism evidence="2 3">
    <name type="scientific">Muricoccus pecuniae</name>
    <dbReference type="NCBI Taxonomy" id="693023"/>
    <lineage>
        <taxon>Bacteria</taxon>
        <taxon>Pseudomonadati</taxon>
        <taxon>Pseudomonadota</taxon>
        <taxon>Alphaproteobacteria</taxon>
        <taxon>Acetobacterales</taxon>
        <taxon>Roseomonadaceae</taxon>
        <taxon>Muricoccus</taxon>
    </lineage>
</organism>
<evidence type="ECO:0000313" key="3">
    <source>
        <dbReference type="Proteomes" id="UP000580654"/>
    </source>
</evidence>
<gene>
    <name evidence="2" type="ORF">FHS87_004730</name>
</gene>
<dbReference type="Pfam" id="PF01609">
    <property type="entry name" value="DDE_Tnp_1"/>
    <property type="match status" value="1"/>
</dbReference>
<dbReference type="RefSeq" id="WP_184522276.1">
    <property type="nucleotide sequence ID" value="NZ_JACIJD010000080.1"/>
</dbReference>
<proteinExistence type="predicted"/>
<evidence type="ECO:0000259" key="1">
    <source>
        <dbReference type="Pfam" id="PF01609"/>
    </source>
</evidence>
<evidence type="ECO:0000313" key="2">
    <source>
        <dbReference type="EMBL" id="MBB5696656.1"/>
    </source>
</evidence>
<dbReference type="AlphaFoldDB" id="A0A840Y919"/>
<keyword evidence="3" id="KW-1185">Reference proteome</keyword>
<name>A0A840Y919_9PROT</name>
<comment type="caution">
    <text evidence="2">The sequence shown here is derived from an EMBL/GenBank/DDBJ whole genome shotgun (WGS) entry which is preliminary data.</text>
</comment>
<accession>A0A840Y919</accession>
<dbReference type="GO" id="GO:0003677">
    <property type="term" value="F:DNA binding"/>
    <property type="evidence" value="ECO:0007669"/>
    <property type="project" value="InterPro"/>
</dbReference>
<feature type="domain" description="Transposase IS4-like" evidence="1">
    <location>
        <begin position="2"/>
        <end position="53"/>
    </location>
</feature>
<dbReference type="GO" id="GO:0004803">
    <property type="term" value="F:transposase activity"/>
    <property type="evidence" value="ECO:0007669"/>
    <property type="project" value="InterPro"/>
</dbReference>
<dbReference type="GO" id="GO:0006313">
    <property type="term" value="P:DNA transposition"/>
    <property type="evidence" value="ECO:0007669"/>
    <property type="project" value="InterPro"/>
</dbReference>
<dbReference type="InterPro" id="IPR002559">
    <property type="entry name" value="Transposase_11"/>
</dbReference>
<dbReference type="Proteomes" id="UP000580654">
    <property type="component" value="Unassembled WGS sequence"/>
</dbReference>
<reference evidence="2 3" key="1">
    <citation type="submission" date="2020-08" db="EMBL/GenBank/DDBJ databases">
        <title>Genomic Encyclopedia of Type Strains, Phase IV (KMG-IV): sequencing the most valuable type-strain genomes for metagenomic binning, comparative biology and taxonomic classification.</title>
        <authorList>
            <person name="Goeker M."/>
        </authorList>
    </citation>
    <scope>NUCLEOTIDE SEQUENCE [LARGE SCALE GENOMIC DNA]</scope>
    <source>
        <strain evidence="2 3">DSM 25622</strain>
    </source>
</reference>